<dbReference type="SUPFAM" id="SSF53474">
    <property type="entry name" value="alpha/beta-Hydrolases"/>
    <property type="match status" value="1"/>
</dbReference>
<feature type="domain" description="Peptidase S9 prolyl oligopeptidase catalytic" evidence="3">
    <location>
        <begin position="731"/>
        <end position="902"/>
    </location>
</feature>
<accession>A0ABX0XAQ0</accession>
<feature type="signal peptide" evidence="2">
    <location>
        <begin position="1"/>
        <end position="24"/>
    </location>
</feature>
<dbReference type="InterPro" id="IPR029058">
    <property type="entry name" value="AB_hydrolase_fold"/>
</dbReference>
<protein>
    <submittedName>
        <fullName evidence="4">Dipeptidyl aminopeptidase/acylaminoacyl peptidase</fullName>
    </submittedName>
</protein>
<dbReference type="InterPro" id="IPR001375">
    <property type="entry name" value="Peptidase_S9_cat"/>
</dbReference>
<evidence type="ECO:0000259" key="3">
    <source>
        <dbReference type="Pfam" id="PF00326"/>
    </source>
</evidence>
<evidence type="ECO:0000256" key="2">
    <source>
        <dbReference type="SAM" id="SignalP"/>
    </source>
</evidence>
<evidence type="ECO:0000313" key="5">
    <source>
        <dbReference type="Proteomes" id="UP000770785"/>
    </source>
</evidence>
<keyword evidence="5" id="KW-1185">Reference proteome</keyword>
<dbReference type="Proteomes" id="UP000770785">
    <property type="component" value="Unassembled WGS sequence"/>
</dbReference>
<name>A0ABX0XAQ0_9BACT</name>
<gene>
    <name evidence="4" type="ORF">GGR27_001522</name>
</gene>
<dbReference type="Gene3D" id="3.40.50.1820">
    <property type="entry name" value="alpha/beta hydrolase"/>
    <property type="match status" value="1"/>
</dbReference>
<dbReference type="EMBL" id="JAATJH010000002">
    <property type="protein sequence ID" value="NJC26023.1"/>
    <property type="molecule type" value="Genomic_DNA"/>
</dbReference>
<reference evidence="4 5" key="1">
    <citation type="submission" date="2020-03" db="EMBL/GenBank/DDBJ databases">
        <title>Genomic Encyclopedia of Type Strains, Phase IV (KMG-IV): sequencing the most valuable type-strain genomes for metagenomic binning, comparative biology and taxonomic classification.</title>
        <authorList>
            <person name="Goeker M."/>
        </authorList>
    </citation>
    <scope>NUCLEOTIDE SEQUENCE [LARGE SCALE GENOMIC DNA]</scope>
    <source>
        <strain evidence="4 5">DSM 105096</strain>
    </source>
</reference>
<dbReference type="GO" id="GO:0004177">
    <property type="term" value="F:aminopeptidase activity"/>
    <property type="evidence" value="ECO:0007669"/>
    <property type="project" value="UniProtKB-KW"/>
</dbReference>
<keyword evidence="1" id="KW-0378">Hydrolase</keyword>
<dbReference type="PANTHER" id="PTHR42776">
    <property type="entry name" value="SERINE PEPTIDASE S9 FAMILY MEMBER"/>
    <property type="match status" value="1"/>
</dbReference>
<sequence>MEHTPTLRHYLLLLPLLLCTSVRAQTAPNPTGKAITVADMQDWNRITDEQISADGAHVLYTLTKDVGDPVAVVYNTQTKQETRFPRLHEATLNYDGTYLIGLLKPAHDTVRHIKLTDKKKAEKKLALMDSLLVWDLRQPNPVITPRVHAFMMPERDATTYAYTTKSTLPDSLAKKLDEKAKRLVVRKFTNQDSFYLEGVMSYVFARDAPVLLAHRTDKDSTWLAGVHRLDTRELRWLPLAQDSLDFAGLALSVDGERVAFLSAEVDESDEQTPYQLNYWRVGDDAPRAPASDRAYAPEGYAISKDYTPRFSEDGTNLFFGNRPRRADRDTTLLDDEIADVEVWRTEDPRLYTQENVRLKDEQKRTYLAVYRTESKTIAQIADATAPYVITPPDLDGDYVATYDDRPYAKQATWEGFSGKRDLKITNLKTGAETRLPAGEVAPARFLAGGDYLCWYNATDTTWNSFDPGSSQQHQLTTNDLGVFYDELNDRPMDPRPYDFAGTLADGRHFLINDRYDLWQLDAAGRDEPRRLTRGREQGIRYELRNLDRENNFVDPDTKQLVTTFREENNHAGFGWLDVKTGTVEELKSAPKSYGSFAKARNAAAYVFTEADFRQFPDLRFTPTLGAAPPQVSDANPQQSNFRWGTAENYSWIDNQGRTLKGLLIKPDGFDPTKKYPLLVNFYERNSEGVFRHRTPVPGRSSINYAHYASKGYVIFNPDVIYRVGYPGESAYDCVMSGITSLLSEGYVDRERIGAQGHSWGGYQVAYLATKTDIFAAIESGAPVVNMFSAYGGIRWGSGLSRQFQYERTQSRIGGSPWEYPLRYIENSPIFTTDKINTPLLILHNDADGAVPWYQGIEWFTALRRLDKKAWLLNYRGEPHWPVKTPNRADFQTRMAQFFDHYLMDGPMPRWMRDGVSPLERGIEQGFETASDR</sequence>
<evidence type="ECO:0000313" key="4">
    <source>
        <dbReference type="EMBL" id="NJC26023.1"/>
    </source>
</evidence>
<dbReference type="Pfam" id="PF00326">
    <property type="entry name" value="Peptidase_S9"/>
    <property type="match status" value="1"/>
</dbReference>
<dbReference type="PANTHER" id="PTHR42776:SF4">
    <property type="entry name" value="ACYLAMINO-ACID-RELEASING ENZYME"/>
    <property type="match status" value="1"/>
</dbReference>
<dbReference type="SUPFAM" id="SSF82171">
    <property type="entry name" value="DPP6 N-terminal domain-like"/>
    <property type="match status" value="1"/>
</dbReference>
<proteinExistence type="predicted"/>
<dbReference type="RefSeq" id="WP_168036786.1">
    <property type="nucleotide sequence ID" value="NZ_JAATJH010000002.1"/>
</dbReference>
<feature type="chain" id="PRO_5045971439" evidence="2">
    <location>
        <begin position="25"/>
        <end position="932"/>
    </location>
</feature>
<comment type="caution">
    <text evidence="4">The sequence shown here is derived from an EMBL/GenBank/DDBJ whole genome shotgun (WGS) entry which is preliminary data.</text>
</comment>
<keyword evidence="4" id="KW-0645">Protease</keyword>
<organism evidence="4 5">
    <name type="scientific">Neolewinella antarctica</name>
    <dbReference type="NCBI Taxonomy" id="442734"/>
    <lineage>
        <taxon>Bacteria</taxon>
        <taxon>Pseudomonadati</taxon>
        <taxon>Bacteroidota</taxon>
        <taxon>Saprospiria</taxon>
        <taxon>Saprospirales</taxon>
        <taxon>Lewinellaceae</taxon>
        <taxon>Neolewinella</taxon>
    </lineage>
</organism>
<keyword evidence="4" id="KW-0031">Aminopeptidase</keyword>
<evidence type="ECO:0000256" key="1">
    <source>
        <dbReference type="ARBA" id="ARBA00022801"/>
    </source>
</evidence>
<keyword evidence="2" id="KW-0732">Signal</keyword>